<keyword evidence="1" id="KW-0175">Coiled coil</keyword>
<organism evidence="3 4">
    <name type="scientific">Prymnesium parvum</name>
    <name type="common">Toxic golden alga</name>
    <dbReference type="NCBI Taxonomy" id="97485"/>
    <lineage>
        <taxon>Eukaryota</taxon>
        <taxon>Haptista</taxon>
        <taxon>Haptophyta</taxon>
        <taxon>Prymnesiophyceae</taxon>
        <taxon>Prymnesiales</taxon>
        <taxon>Prymnesiaceae</taxon>
        <taxon>Prymnesium</taxon>
    </lineage>
</organism>
<evidence type="ECO:0000256" key="1">
    <source>
        <dbReference type="SAM" id="Coils"/>
    </source>
</evidence>
<keyword evidence="4" id="KW-1185">Reference proteome</keyword>
<evidence type="ECO:0000256" key="2">
    <source>
        <dbReference type="SAM" id="MobiDB-lite"/>
    </source>
</evidence>
<gene>
    <name evidence="3" type="ORF">AB1Y20_019031</name>
</gene>
<dbReference type="Proteomes" id="UP001515480">
    <property type="component" value="Unassembled WGS sequence"/>
</dbReference>
<feature type="compositionally biased region" description="Low complexity" evidence="2">
    <location>
        <begin position="132"/>
        <end position="144"/>
    </location>
</feature>
<accession>A0AB34JT09</accession>
<protein>
    <recommendedName>
        <fullName evidence="5">Dynein regulatory complex protein 10</fullName>
    </recommendedName>
</protein>
<feature type="compositionally biased region" description="Basic and acidic residues" evidence="2">
    <location>
        <begin position="384"/>
        <end position="393"/>
    </location>
</feature>
<dbReference type="EMBL" id="JBGBPQ010000005">
    <property type="protein sequence ID" value="KAL1524122.1"/>
    <property type="molecule type" value="Genomic_DNA"/>
</dbReference>
<feature type="coiled-coil region" evidence="1">
    <location>
        <begin position="467"/>
        <end position="501"/>
    </location>
</feature>
<name>A0AB34JT09_PRYPA</name>
<reference evidence="3 4" key="1">
    <citation type="journal article" date="2024" name="Science">
        <title>Giant polyketide synthase enzymes in the biosynthesis of giant marine polyether toxins.</title>
        <authorList>
            <person name="Fallon T.R."/>
            <person name="Shende V.V."/>
            <person name="Wierzbicki I.H."/>
            <person name="Pendleton A.L."/>
            <person name="Watervoot N.F."/>
            <person name="Auber R.P."/>
            <person name="Gonzalez D.J."/>
            <person name="Wisecaver J.H."/>
            <person name="Moore B.S."/>
        </authorList>
    </citation>
    <scope>NUCLEOTIDE SEQUENCE [LARGE SCALE GENOMIC DNA]</scope>
    <source>
        <strain evidence="3 4">12B1</strain>
    </source>
</reference>
<evidence type="ECO:0000313" key="4">
    <source>
        <dbReference type="Proteomes" id="UP001515480"/>
    </source>
</evidence>
<dbReference type="AlphaFoldDB" id="A0AB34JT09"/>
<proteinExistence type="predicted"/>
<evidence type="ECO:0000313" key="3">
    <source>
        <dbReference type="EMBL" id="KAL1524122.1"/>
    </source>
</evidence>
<feature type="region of interest" description="Disordered" evidence="2">
    <location>
        <begin position="132"/>
        <end position="151"/>
    </location>
</feature>
<feature type="compositionally biased region" description="Low complexity" evidence="2">
    <location>
        <begin position="368"/>
        <end position="380"/>
    </location>
</feature>
<feature type="region of interest" description="Disordered" evidence="2">
    <location>
        <begin position="368"/>
        <end position="393"/>
    </location>
</feature>
<evidence type="ECO:0008006" key="5">
    <source>
        <dbReference type="Google" id="ProtNLM"/>
    </source>
</evidence>
<sequence>MLPPTKPTTTKKPASAAAARRASIEAIAKRNSTAVTLPWLDATIVTASVEARARSIGGRAVAMAGAATPDSTDLPLKAEILRKNPTLIAGASECAAVGLILHEVEELRATLKRKHPSLSWVPWIALLPQLKTSSASGTPPSSSSRGQLHERSLAQQQLAHRALASAKRFVVQLGKDGAVAARGEGGAASARCLLQLLMAERQALLLMLLRERICAKPVLPESPYLSLSGNPFRSRTFSDLVGGPETARLRKEVAFQASQVLLKNQLHELAKANYEKARNSKRSQVATAVVAEVDTSRLRTDLAGVKAALHDAQWRLSHAEEATRRRVHEEVQSEMKAISLEINFMTRALADSATIDMSEVKKALQKISSTQRTTFSSTRSAHSSPEKGLKESLREAMRDRIAESSKERDDVQLLVFKQMMFSRFTLAVAESIHSRKMRALAASSRKPSFRRKDSEEADEETEVLEAVRAAEAEKTAVTDQLHALEAEIAQLERDHAVLLKGKVDRITKPISLVVEEMTANCNSPRGVKG</sequence>
<comment type="caution">
    <text evidence="3">The sequence shown here is derived from an EMBL/GenBank/DDBJ whole genome shotgun (WGS) entry which is preliminary data.</text>
</comment>